<evidence type="ECO:0000256" key="6">
    <source>
        <dbReference type="SAM" id="MobiDB-lite"/>
    </source>
</evidence>
<feature type="non-terminal residue" evidence="7">
    <location>
        <position position="375"/>
    </location>
</feature>
<keyword evidence="2" id="KW-0963">Cytoplasm</keyword>
<comment type="subcellular location">
    <subcellularLocation>
        <location evidence="1">Cytoplasm</location>
        <location evidence="1">Cytoskeleton</location>
        <location evidence="1">Microtubule organizing center</location>
        <location evidence="1">Centrosome</location>
    </subcellularLocation>
</comment>
<dbReference type="AlphaFoldDB" id="A0A3S3PBJ6"/>
<feature type="non-terminal residue" evidence="7">
    <location>
        <position position="1"/>
    </location>
</feature>
<organism evidence="7 8">
    <name type="scientific">Dinothrombium tinctorium</name>
    <dbReference type="NCBI Taxonomy" id="1965070"/>
    <lineage>
        <taxon>Eukaryota</taxon>
        <taxon>Metazoa</taxon>
        <taxon>Ecdysozoa</taxon>
        <taxon>Arthropoda</taxon>
        <taxon>Chelicerata</taxon>
        <taxon>Arachnida</taxon>
        <taxon>Acari</taxon>
        <taxon>Acariformes</taxon>
        <taxon>Trombidiformes</taxon>
        <taxon>Prostigmata</taxon>
        <taxon>Anystina</taxon>
        <taxon>Parasitengona</taxon>
        <taxon>Trombidioidea</taxon>
        <taxon>Trombidiidae</taxon>
        <taxon>Dinothrombium</taxon>
    </lineage>
</organism>
<keyword evidence="3" id="KW-0597">Phosphoprotein</keyword>
<dbReference type="PANTHER" id="PTHR18905">
    <property type="entry name" value="NINEIN"/>
    <property type="match status" value="1"/>
</dbReference>
<dbReference type="GO" id="GO:0034454">
    <property type="term" value="P:microtubule anchoring at centrosome"/>
    <property type="evidence" value="ECO:0007669"/>
    <property type="project" value="TreeGrafter"/>
</dbReference>
<evidence type="ECO:0000256" key="1">
    <source>
        <dbReference type="ARBA" id="ARBA00004300"/>
    </source>
</evidence>
<protein>
    <submittedName>
        <fullName evidence="7">Ninein-like protein</fullName>
    </submittedName>
</protein>
<keyword evidence="5" id="KW-0175">Coiled coil</keyword>
<feature type="coiled-coil region" evidence="5">
    <location>
        <begin position="3"/>
        <end position="163"/>
    </location>
</feature>
<dbReference type="GO" id="GO:0005813">
    <property type="term" value="C:centrosome"/>
    <property type="evidence" value="ECO:0007669"/>
    <property type="project" value="UniProtKB-SubCell"/>
</dbReference>
<dbReference type="STRING" id="1965070.A0A3S3PBJ6"/>
<dbReference type="Proteomes" id="UP000285301">
    <property type="component" value="Unassembled WGS sequence"/>
</dbReference>
<comment type="caution">
    <text evidence="7">The sequence shown here is derived from an EMBL/GenBank/DDBJ whole genome shotgun (WGS) entry which is preliminary data.</text>
</comment>
<accession>A0A3S3PBJ6</accession>
<evidence type="ECO:0000256" key="2">
    <source>
        <dbReference type="ARBA" id="ARBA00022490"/>
    </source>
</evidence>
<keyword evidence="4" id="KW-0206">Cytoskeleton</keyword>
<name>A0A3S3PBJ6_9ACAR</name>
<proteinExistence type="predicted"/>
<evidence type="ECO:0000256" key="4">
    <source>
        <dbReference type="ARBA" id="ARBA00023212"/>
    </source>
</evidence>
<keyword evidence="8" id="KW-1185">Reference proteome</keyword>
<feature type="coiled-coil region" evidence="5">
    <location>
        <begin position="251"/>
        <end position="303"/>
    </location>
</feature>
<evidence type="ECO:0000256" key="3">
    <source>
        <dbReference type="ARBA" id="ARBA00022553"/>
    </source>
</evidence>
<sequence length="375" mass="43969">LNYEQLVTERDKLRINIAEANARADLLAQEVDEHHAKIEKSTKSQLWLLEKKHQEQMRSLEEELKKERELFAAQTQRLKQDCEKELSLTFDHQNKLKQFLDSIETDNKRLERELRDANQRCAELLKANIDLQKEVEELAAVKSKELKDENDELRLQVGNLRQELNCRQLQKKQKTISSSKRILSHRKNSQQSSVDSIHRSPEKGFKRRGNNSSASSDDEAMNEQPMMEVEIEAEDVSTSLTISESDLFKEMSEIKARLTQEIEERDRLIDEKDEIYQRLESVHKKLEKQLNDQVNIRENFRKAIQKLKSFCNDYCETTLYKQIKDAIFKLLLEYEHGSADLETHLAAVIDHFIDLNQKQSSFSATSNRLDRSLLL</sequence>
<reference evidence="7 8" key="1">
    <citation type="journal article" date="2018" name="Gigascience">
        <title>Genomes of trombidid mites reveal novel predicted allergens and laterally-transferred genes associated with secondary metabolism.</title>
        <authorList>
            <person name="Dong X."/>
            <person name="Chaisiri K."/>
            <person name="Xia D."/>
            <person name="Armstrong S.D."/>
            <person name="Fang Y."/>
            <person name="Donnelly M.J."/>
            <person name="Kadowaki T."/>
            <person name="McGarry J.W."/>
            <person name="Darby A.C."/>
            <person name="Makepeace B.L."/>
        </authorList>
    </citation>
    <scope>NUCLEOTIDE SEQUENCE [LARGE SCALE GENOMIC DNA]</scope>
    <source>
        <strain evidence="7">UoL-WK</strain>
    </source>
</reference>
<dbReference type="PANTHER" id="PTHR18905:SF13">
    <property type="entry name" value="NON-CENTROSOMAL MICROTUBULE ARRAY"/>
    <property type="match status" value="1"/>
</dbReference>
<gene>
    <name evidence="7" type="ORF">B4U79_04303</name>
</gene>
<evidence type="ECO:0000313" key="8">
    <source>
        <dbReference type="Proteomes" id="UP000285301"/>
    </source>
</evidence>
<dbReference type="OrthoDB" id="5799458at2759"/>
<dbReference type="EMBL" id="NCKU01004967">
    <property type="protein sequence ID" value="RWS05193.1"/>
    <property type="molecule type" value="Genomic_DNA"/>
</dbReference>
<feature type="region of interest" description="Disordered" evidence="6">
    <location>
        <begin position="175"/>
        <end position="223"/>
    </location>
</feature>
<evidence type="ECO:0000256" key="5">
    <source>
        <dbReference type="SAM" id="Coils"/>
    </source>
</evidence>
<evidence type="ECO:0000313" key="7">
    <source>
        <dbReference type="EMBL" id="RWS05193.1"/>
    </source>
</evidence>